<dbReference type="GeneID" id="19131971"/>
<dbReference type="HOGENOM" id="CLU_005533_1_0_1"/>
<dbReference type="PROSITE" id="PS51683">
    <property type="entry name" value="SAM_OMT_II"/>
    <property type="match status" value="1"/>
</dbReference>
<dbReference type="AlphaFoldDB" id="M2SUJ9"/>
<evidence type="ECO:0000259" key="5">
    <source>
        <dbReference type="Pfam" id="PF00891"/>
    </source>
</evidence>
<dbReference type="PANTHER" id="PTHR43712">
    <property type="entry name" value="PUTATIVE (AFU_ORTHOLOGUE AFUA_4G14580)-RELATED"/>
    <property type="match status" value="1"/>
</dbReference>
<dbReference type="STRING" id="665912.M2SUJ9"/>
<dbReference type="eggNOG" id="KOG3178">
    <property type="taxonomic scope" value="Eukaryota"/>
</dbReference>
<reference evidence="6 7" key="1">
    <citation type="journal article" date="2012" name="PLoS Pathog.">
        <title>Diverse lifestyles and strategies of plant pathogenesis encoded in the genomes of eighteen Dothideomycetes fungi.</title>
        <authorList>
            <person name="Ohm R.A."/>
            <person name="Feau N."/>
            <person name="Henrissat B."/>
            <person name="Schoch C.L."/>
            <person name="Horwitz B.A."/>
            <person name="Barry K.W."/>
            <person name="Condon B.J."/>
            <person name="Copeland A.C."/>
            <person name="Dhillon B."/>
            <person name="Glaser F."/>
            <person name="Hesse C.N."/>
            <person name="Kosti I."/>
            <person name="LaButti K."/>
            <person name="Lindquist E.A."/>
            <person name="Lucas S."/>
            <person name="Salamov A.A."/>
            <person name="Bradshaw R.E."/>
            <person name="Ciuffetti L."/>
            <person name="Hamelin R.C."/>
            <person name="Kema G.H.J."/>
            <person name="Lawrence C."/>
            <person name="Scott J.A."/>
            <person name="Spatafora J.W."/>
            <person name="Turgeon B.G."/>
            <person name="de Wit P.J.G.M."/>
            <person name="Zhong S."/>
            <person name="Goodwin S.B."/>
            <person name="Grigoriev I.V."/>
        </authorList>
    </citation>
    <scope>NUCLEOTIDE SEQUENCE [LARGE SCALE GENOMIC DNA]</scope>
    <source>
        <strain evidence="7">ND90Pr / ATCC 201652</strain>
    </source>
</reference>
<evidence type="ECO:0000256" key="3">
    <source>
        <dbReference type="ARBA" id="ARBA00022691"/>
    </source>
</evidence>
<keyword evidence="7" id="KW-1185">Reference proteome</keyword>
<dbReference type="KEGG" id="bsc:COCSADRAFT_159555"/>
<dbReference type="InterPro" id="IPR029063">
    <property type="entry name" value="SAM-dependent_MTases_sf"/>
</dbReference>
<evidence type="ECO:0000256" key="2">
    <source>
        <dbReference type="ARBA" id="ARBA00022679"/>
    </source>
</evidence>
<dbReference type="GO" id="GO:0008171">
    <property type="term" value="F:O-methyltransferase activity"/>
    <property type="evidence" value="ECO:0007669"/>
    <property type="project" value="InterPro"/>
</dbReference>
<dbReference type="InterPro" id="IPR016461">
    <property type="entry name" value="COMT-like"/>
</dbReference>
<evidence type="ECO:0000313" key="6">
    <source>
        <dbReference type="EMBL" id="EMD65975.1"/>
    </source>
</evidence>
<dbReference type="SUPFAM" id="SSF46785">
    <property type="entry name" value="Winged helix' DNA-binding domain"/>
    <property type="match status" value="1"/>
</dbReference>
<gene>
    <name evidence="6" type="ORF">COCSADRAFT_159555</name>
</gene>
<dbReference type="RefSeq" id="XP_007698982.1">
    <property type="nucleotide sequence ID" value="XM_007700792.1"/>
</dbReference>
<dbReference type="InterPro" id="IPR036388">
    <property type="entry name" value="WH-like_DNA-bd_sf"/>
</dbReference>
<dbReference type="Pfam" id="PF00891">
    <property type="entry name" value="Methyltransf_2"/>
    <property type="match status" value="1"/>
</dbReference>
<feature type="coiled-coil region" evidence="4">
    <location>
        <begin position="41"/>
        <end position="105"/>
    </location>
</feature>
<evidence type="ECO:0000313" key="7">
    <source>
        <dbReference type="Proteomes" id="UP000016934"/>
    </source>
</evidence>
<dbReference type="OrthoDB" id="2410195at2759"/>
<feature type="domain" description="O-methyltransferase C-terminal" evidence="5">
    <location>
        <begin position="323"/>
        <end position="525"/>
    </location>
</feature>
<dbReference type="Gene3D" id="1.10.10.10">
    <property type="entry name" value="Winged helix-like DNA-binding domain superfamily/Winged helix DNA-binding domain"/>
    <property type="match status" value="1"/>
</dbReference>
<keyword evidence="4" id="KW-0175">Coiled coil</keyword>
<keyword evidence="1" id="KW-0489">Methyltransferase</keyword>
<protein>
    <recommendedName>
        <fullName evidence="5">O-methyltransferase C-terminal domain-containing protein</fullName>
    </recommendedName>
</protein>
<keyword evidence="2" id="KW-0808">Transferase</keyword>
<dbReference type="Proteomes" id="UP000016934">
    <property type="component" value="Unassembled WGS sequence"/>
</dbReference>
<accession>M2SUJ9</accession>
<evidence type="ECO:0000256" key="4">
    <source>
        <dbReference type="SAM" id="Coils"/>
    </source>
</evidence>
<organism evidence="6 7">
    <name type="scientific">Cochliobolus sativus (strain ND90Pr / ATCC 201652)</name>
    <name type="common">Common root rot and spot blotch fungus</name>
    <name type="synonym">Bipolaris sorokiniana</name>
    <dbReference type="NCBI Taxonomy" id="665912"/>
    <lineage>
        <taxon>Eukaryota</taxon>
        <taxon>Fungi</taxon>
        <taxon>Dikarya</taxon>
        <taxon>Ascomycota</taxon>
        <taxon>Pezizomycotina</taxon>
        <taxon>Dothideomycetes</taxon>
        <taxon>Pleosporomycetidae</taxon>
        <taxon>Pleosporales</taxon>
        <taxon>Pleosporineae</taxon>
        <taxon>Pleosporaceae</taxon>
        <taxon>Bipolaris</taxon>
    </lineage>
</organism>
<name>M2SUJ9_COCSN</name>
<sequence>NEQLRAALIDERQRKERIQPGTLELSDDYHGGATFWSPRKVREARRQYEQKQRDHEELQRQKAIAVKAREERKLLKAQELDARRRARAQAKLDRERQKAEAAAHRIARQAAHKRLQKAIKISQRGKKPTFKRSTELASKNIIVGSSSGVKLAQKILEEAERLEAGGNGEGSTDALFEATQELQKSLLTAPKLLQQHQIRCQCLASLKWLVRFDIFNHVPDDLSPIAYTDLAVKANVPVRRLQSVVRMVMTDGIFFEPSPTQIAHTQLSASFASDSAFLDWASFILIYQAPVAYQFTEATARWPNSVDKHETAFSLALNTDSTFFEYLEAHPDMTKAFAGYMRGLQRSGSGSVQHIVDGFDWASLGEANIVDVGGSTAHASIALASTFPDLHFTVQDLPEVVQEGKAKLLHLASASIASRINFSVHDFLTPQQLQPNSPKPDIYFLRRILHNWPDHHAREILNHLAVALRDSGNPCARVLVMESILPLPSTLFRFQDAYLRVRDLTMTQLFNSRERELEEWKDLFASTEPRLELRAWKQPPGSDMAVMEVALVGAE</sequence>
<dbReference type="EMBL" id="KB445641">
    <property type="protein sequence ID" value="EMD65975.1"/>
    <property type="molecule type" value="Genomic_DNA"/>
</dbReference>
<feature type="non-terminal residue" evidence="6">
    <location>
        <position position="555"/>
    </location>
</feature>
<keyword evidence="3" id="KW-0949">S-adenosyl-L-methionine</keyword>
<proteinExistence type="predicted"/>
<dbReference type="InterPro" id="IPR001077">
    <property type="entry name" value="COMT_C"/>
</dbReference>
<dbReference type="GO" id="GO:0032259">
    <property type="term" value="P:methylation"/>
    <property type="evidence" value="ECO:0007669"/>
    <property type="project" value="UniProtKB-KW"/>
</dbReference>
<reference evidence="7" key="2">
    <citation type="journal article" date="2013" name="PLoS Genet.">
        <title>Comparative genome structure, secondary metabolite, and effector coding capacity across Cochliobolus pathogens.</title>
        <authorList>
            <person name="Condon B.J."/>
            <person name="Leng Y."/>
            <person name="Wu D."/>
            <person name="Bushley K.E."/>
            <person name="Ohm R.A."/>
            <person name="Otillar R."/>
            <person name="Martin J."/>
            <person name="Schackwitz W."/>
            <person name="Grimwood J."/>
            <person name="MohdZainudin N."/>
            <person name="Xue C."/>
            <person name="Wang R."/>
            <person name="Manning V.A."/>
            <person name="Dhillon B."/>
            <person name="Tu Z.J."/>
            <person name="Steffenson B.J."/>
            <person name="Salamov A."/>
            <person name="Sun H."/>
            <person name="Lowry S."/>
            <person name="LaButti K."/>
            <person name="Han J."/>
            <person name="Copeland A."/>
            <person name="Lindquist E."/>
            <person name="Barry K."/>
            <person name="Schmutz J."/>
            <person name="Baker S.E."/>
            <person name="Ciuffetti L.M."/>
            <person name="Grigoriev I.V."/>
            <person name="Zhong S."/>
            <person name="Turgeon B.G."/>
        </authorList>
    </citation>
    <scope>NUCLEOTIDE SEQUENCE [LARGE SCALE GENOMIC DNA]</scope>
    <source>
        <strain evidence="7">ND90Pr / ATCC 201652</strain>
    </source>
</reference>
<dbReference type="SUPFAM" id="SSF53335">
    <property type="entry name" value="S-adenosyl-L-methionine-dependent methyltransferases"/>
    <property type="match status" value="1"/>
</dbReference>
<evidence type="ECO:0000256" key="1">
    <source>
        <dbReference type="ARBA" id="ARBA00022603"/>
    </source>
</evidence>
<dbReference type="InterPro" id="IPR036390">
    <property type="entry name" value="WH_DNA-bd_sf"/>
</dbReference>
<dbReference type="Gene3D" id="3.40.50.150">
    <property type="entry name" value="Vaccinia Virus protein VP39"/>
    <property type="match status" value="1"/>
</dbReference>
<dbReference type="PANTHER" id="PTHR43712:SF19">
    <property type="entry name" value="DUAL O-METHYLTRANSFERASE_FAD-DEPENDENT MONOOXYGENASE ELCB"/>
    <property type="match status" value="1"/>
</dbReference>